<dbReference type="Pfam" id="PF00759">
    <property type="entry name" value="Glyco_hydro_9"/>
    <property type="match status" value="2"/>
</dbReference>
<evidence type="ECO:0000256" key="5">
    <source>
        <dbReference type="ARBA" id="ARBA00023001"/>
    </source>
</evidence>
<dbReference type="EC" id="3.2.1.4" evidence="3"/>
<evidence type="ECO:0000256" key="3">
    <source>
        <dbReference type="ARBA" id="ARBA00012601"/>
    </source>
</evidence>
<keyword evidence="4" id="KW-0378">Hydrolase</keyword>
<organism evidence="10 11">
    <name type="scientific">Gonium pectorale</name>
    <name type="common">Green alga</name>
    <dbReference type="NCBI Taxonomy" id="33097"/>
    <lineage>
        <taxon>Eukaryota</taxon>
        <taxon>Viridiplantae</taxon>
        <taxon>Chlorophyta</taxon>
        <taxon>core chlorophytes</taxon>
        <taxon>Chlorophyceae</taxon>
        <taxon>CS clade</taxon>
        <taxon>Chlamydomonadales</taxon>
        <taxon>Volvocaceae</taxon>
        <taxon>Gonium</taxon>
    </lineage>
</organism>
<keyword evidence="8" id="KW-0624">Polysaccharide degradation</keyword>
<evidence type="ECO:0000256" key="6">
    <source>
        <dbReference type="ARBA" id="ARBA00023277"/>
    </source>
</evidence>
<dbReference type="InterPro" id="IPR012341">
    <property type="entry name" value="6hp_glycosidase-like_sf"/>
</dbReference>
<protein>
    <recommendedName>
        <fullName evidence="3">cellulase</fullName>
        <ecNumber evidence="3">3.2.1.4</ecNumber>
    </recommendedName>
</protein>
<keyword evidence="6" id="KW-0119">Carbohydrate metabolism</keyword>
<evidence type="ECO:0000256" key="8">
    <source>
        <dbReference type="ARBA" id="ARBA00023326"/>
    </source>
</evidence>
<dbReference type="GO" id="GO:0030245">
    <property type="term" value="P:cellulose catabolic process"/>
    <property type="evidence" value="ECO:0007669"/>
    <property type="project" value="UniProtKB-KW"/>
</dbReference>
<dbReference type="AlphaFoldDB" id="A0A150GGG2"/>
<dbReference type="PANTHER" id="PTHR22298">
    <property type="entry name" value="ENDO-1,4-BETA-GLUCANASE"/>
    <property type="match status" value="1"/>
</dbReference>
<keyword evidence="7" id="KW-0326">Glycosidase</keyword>
<evidence type="ECO:0000256" key="7">
    <source>
        <dbReference type="ARBA" id="ARBA00023295"/>
    </source>
</evidence>
<proteinExistence type="inferred from homology"/>
<reference evidence="11" key="1">
    <citation type="journal article" date="2016" name="Nat. Commun.">
        <title>The Gonium pectorale genome demonstrates co-option of cell cycle regulation during the evolution of multicellularity.</title>
        <authorList>
            <person name="Hanschen E.R."/>
            <person name="Marriage T.N."/>
            <person name="Ferris P.J."/>
            <person name="Hamaji T."/>
            <person name="Toyoda A."/>
            <person name="Fujiyama A."/>
            <person name="Neme R."/>
            <person name="Noguchi H."/>
            <person name="Minakuchi Y."/>
            <person name="Suzuki M."/>
            <person name="Kawai-Toyooka H."/>
            <person name="Smith D.R."/>
            <person name="Sparks H."/>
            <person name="Anderson J."/>
            <person name="Bakaric R."/>
            <person name="Luria V."/>
            <person name="Karger A."/>
            <person name="Kirschner M.W."/>
            <person name="Durand P.M."/>
            <person name="Michod R.E."/>
            <person name="Nozaki H."/>
            <person name="Olson B.J."/>
        </authorList>
    </citation>
    <scope>NUCLEOTIDE SEQUENCE [LARGE SCALE GENOMIC DNA]</scope>
    <source>
        <strain evidence="11">NIES-2863</strain>
    </source>
</reference>
<gene>
    <name evidence="10" type="ORF">GPECTOR_24g216</name>
</gene>
<dbReference type="OrthoDB" id="2017386at2759"/>
<dbReference type="InterPro" id="IPR008928">
    <property type="entry name" value="6-hairpin_glycosidase_sf"/>
</dbReference>
<comment type="caution">
    <text evidence="10">The sequence shown here is derived from an EMBL/GenBank/DDBJ whole genome shotgun (WGS) entry which is preliminary data.</text>
</comment>
<dbReference type="Gene3D" id="1.50.10.10">
    <property type="match status" value="2"/>
</dbReference>
<dbReference type="InterPro" id="IPR001701">
    <property type="entry name" value="Glyco_hydro_9"/>
</dbReference>
<sequence length="358" mass="37929">MSGSLPNWSRAGWRAASHLEDGQGPDMRFYPNKDLTGGWYENGGYLKVSLTQGATASLLAYSALTWEAAARAAGQWDVATRNVAWVAAYLYKCHYEADTFVAQIGDMTTDDLSWSSADSAPQAGRLGTTAWRPVWKVTTASNRGADVVSQVSGWKSAESNTCDACKDVGLCRTPDGFMVLYKFGSAHYTANMVLAVLASSPRPGEALKNARPSVPASAKGERQCWAWGQMSYLLGANPANQAYVVGLNVLSGLASGVSVPTRPRHRGASCSGHNGRCSGPLDDTPNPLTGALMGGPAWDDSFLDDRDYIGSTVSIEYNAGFNGAMLALSALERALTAASRSWHDFCANPADGYDGGVG</sequence>
<dbReference type="SUPFAM" id="SSF48208">
    <property type="entry name" value="Six-hairpin glycosidases"/>
    <property type="match status" value="1"/>
</dbReference>
<evidence type="ECO:0000256" key="1">
    <source>
        <dbReference type="ARBA" id="ARBA00000966"/>
    </source>
</evidence>
<evidence type="ECO:0000256" key="2">
    <source>
        <dbReference type="ARBA" id="ARBA00007072"/>
    </source>
</evidence>
<keyword evidence="5" id="KW-0136">Cellulose degradation</keyword>
<evidence type="ECO:0000313" key="10">
    <source>
        <dbReference type="EMBL" id="KXZ48927.1"/>
    </source>
</evidence>
<accession>A0A150GGG2</accession>
<feature type="domain" description="Glycoside hydrolase family 9" evidence="9">
    <location>
        <begin position="2"/>
        <end position="152"/>
    </location>
</feature>
<comment type="similarity">
    <text evidence="2">Belongs to the glycosyl hydrolase 9 (cellulase E) family.</text>
</comment>
<evidence type="ECO:0000256" key="4">
    <source>
        <dbReference type="ARBA" id="ARBA00022801"/>
    </source>
</evidence>
<dbReference type="Proteomes" id="UP000075714">
    <property type="component" value="Unassembled WGS sequence"/>
</dbReference>
<dbReference type="STRING" id="33097.A0A150GGG2"/>
<evidence type="ECO:0000259" key="9">
    <source>
        <dbReference type="Pfam" id="PF00759"/>
    </source>
</evidence>
<dbReference type="GO" id="GO:0008810">
    <property type="term" value="F:cellulase activity"/>
    <property type="evidence" value="ECO:0007669"/>
    <property type="project" value="UniProtKB-EC"/>
</dbReference>
<keyword evidence="11" id="KW-1185">Reference proteome</keyword>
<evidence type="ECO:0000313" key="11">
    <source>
        <dbReference type="Proteomes" id="UP000075714"/>
    </source>
</evidence>
<feature type="domain" description="Glycoside hydrolase family 9" evidence="9">
    <location>
        <begin position="154"/>
        <end position="324"/>
    </location>
</feature>
<comment type="catalytic activity">
    <reaction evidence="1">
        <text>Endohydrolysis of (1-&gt;4)-beta-D-glucosidic linkages in cellulose, lichenin and cereal beta-D-glucans.</text>
        <dbReference type="EC" id="3.2.1.4"/>
    </reaction>
</comment>
<name>A0A150GGG2_GONPE</name>
<dbReference type="EMBL" id="LSYV01000025">
    <property type="protein sequence ID" value="KXZ48927.1"/>
    <property type="molecule type" value="Genomic_DNA"/>
</dbReference>